<gene>
    <name evidence="2" type="ORF">C8D92_1172</name>
</gene>
<name>A0A2U1CSY9_9GAMM</name>
<feature type="transmembrane region" description="Helical" evidence="1">
    <location>
        <begin position="6"/>
        <end position="28"/>
    </location>
</feature>
<organism evidence="2 3">
    <name type="scientific">Tamilnaduibacter salinus</name>
    <dbReference type="NCBI Taxonomy" id="1484056"/>
    <lineage>
        <taxon>Bacteria</taxon>
        <taxon>Pseudomonadati</taxon>
        <taxon>Pseudomonadota</taxon>
        <taxon>Gammaproteobacteria</taxon>
        <taxon>Pseudomonadales</taxon>
        <taxon>Marinobacteraceae</taxon>
        <taxon>Tamilnaduibacter</taxon>
    </lineage>
</organism>
<dbReference type="EMBL" id="QEKQ01000017">
    <property type="protein sequence ID" value="PVY69321.1"/>
    <property type="molecule type" value="Genomic_DNA"/>
</dbReference>
<dbReference type="OrthoDB" id="6367394at2"/>
<dbReference type="AlphaFoldDB" id="A0A2U1CSY9"/>
<protein>
    <submittedName>
        <fullName evidence="2">Uncharacterized protein</fullName>
    </submittedName>
</protein>
<keyword evidence="1" id="KW-0472">Membrane</keyword>
<evidence type="ECO:0000313" key="2">
    <source>
        <dbReference type="EMBL" id="PVY69321.1"/>
    </source>
</evidence>
<accession>A0A2U1CSY9</accession>
<comment type="caution">
    <text evidence="2">The sequence shown here is derived from an EMBL/GenBank/DDBJ whole genome shotgun (WGS) entry which is preliminary data.</text>
</comment>
<dbReference type="Proteomes" id="UP000245887">
    <property type="component" value="Unassembled WGS sequence"/>
</dbReference>
<keyword evidence="1" id="KW-1133">Transmembrane helix</keyword>
<keyword evidence="1" id="KW-0812">Transmembrane</keyword>
<evidence type="ECO:0000256" key="1">
    <source>
        <dbReference type="SAM" id="Phobius"/>
    </source>
</evidence>
<sequence length="123" mass="13465">MNTIVLYGGVLGIGGSLICSLIITTVAFPKIKEIEKIISAATLISSSGRNIWGGDPIGRLMRATHIFCFLWMRYIPGHFRRAAGNFGNLNMKIPLHLFLWGFCPTLGLFVFGGLLICASFFIA</sequence>
<dbReference type="RefSeq" id="WP_116919940.1">
    <property type="nucleotide sequence ID" value="NZ_QEKQ01000017.1"/>
</dbReference>
<feature type="transmembrane region" description="Helical" evidence="1">
    <location>
        <begin position="97"/>
        <end position="122"/>
    </location>
</feature>
<proteinExistence type="predicted"/>
<reference evidence="2 3" key="1">
    <citation type="submission" date="2018-04" db="EMBL/GenBank/DDBJ databases">
        <title>Genomic Encyclopedia of Type Strains, Phase IV (KMG-IV): sequencing the most valuable type-strain genomes for metagenomic binning, comparative biology and taxonomic classification.</title>
        <authorList>
            <person name="Goeker M."/>
        </authorList>
    </citation>
    <scope>NUCLEOTIDE SEQUENCE [LARGE SCALE GENOMIC DNA]</scope>
    <source>
        <strain evidence="2 3">DSM 28688</strain>
    </source>
</reference>
<evidence type="ECO:0000313" key="3">
    <source>
        <dbReference type="Proteomes" id="UP000245887"/>
    </source>
</evidence>